<feature type="compositionally biased region" description="Polar residues" evidence="5">
    <location>
        <begin position="10"/>
        <end position="24"/>
    </location>
</feature>
<dbReference type="InterPro" id="IPR041677">
    <property type="entry name" value="DNA2/NAM7_AAA_11"/>
</dbReference>
<dbReference type="STRING" id="135651.G0NQD2"/>
<evidence type="ECO:0000256" key="4">
    <source>
        <dbReference type="ARBA" id="ARBA00022840"/>
    </source>
</evidence>
<feature type="compositionally biased region" description="Acidic residues" evidence="5">
    <location>
        <begin position="94"/>
        <end position="109"/>
    </location>
</feature>
<dbReference type="Pfam" id="PF13086">
    <property type="entry name" value="AAA_11"/>
    <property type="match status" value="1"/>
</dbReference>
<evidence type="ECO:0000313" key="7">
    <source>
        <dbReference type="EMBL" id="EGT35617.1"/>
    </source>
</evidence>
<evidence type="ECO:0000256" key="2">
    <source>
        <dbReference type="ARBA" id="ARBA00022801"/>
    </source>
</evidence>
<accession>G0NQD2</accession>
<dbReference type="PANTHER" id="PTHR43788:SF16">
    <property type="entry name" value="HELICASE WITH ZINC FINGER 2"/>
    <property type="match status" value="1"/>
</dbReference>
<keyword evidence="2" id="KW-0378">Hydrolase</keyword>
<evidence type="ECO:0000313" key="8">
    <source>
        <dbReference type="Proteomes" id="UP000008068"/>
    </source>
</evidence>
<gene>
    <name evidence="7" type="ORF">CAEBREN_13149</name>
</gene>
<feature type="region of interest" description="Disordered" evidence="5">
    <location>
        <begin position="1"/>
        <end position="172"/>
    </location>
</feature>
<keyword evidence="3" id="KW-0347">Helicase</keyword>
<dbReference type="AlphaFoldDB" id="G0NQD2"/>
<dbReference type="InParanoid" id="G0NQD2"/>
<dbReference type="eggNOG" id="KOG1801">
    <property type="taxonomic scope" value="Eukaryota"/>
</dbReference>
<feature type="compositionally biased region" description="Basic and acidic residues" evidence="5">
    <location>
        <begin position="67"/>
        <end position="78"/>
    </location>
</feature>
<feature type="compositionally biased region" description="Acidic residues" evidence="5">
    <location>
        <begin position="118"/>
        <end position="133"/>
    </location>
</feature>
<dbReference type="GO" id="GO:0043139">
    <property type="term" value="F:5'-3' DNA helicase activity"/>
    <property type="evidence" value="ECO:0007669"/>
    <property type="project" value="TreeGrafter"/>
</dbReference>
<sequence length="1153" mass="131092">MSAEVDPEESTSSMVVPSEQQQKGVSRERRVGTPEGVRCESDVGAYPSSEGSPSSTNIQSFSSVDEFSDKPEDKESSEKNSNCSDNESEHTIEEMDVVEEKEEESEDDLNLSCTGLEESQDSDESESSGDDLIDEVRGVAGADESRKGESVGEGTSTRSKSRANSNQEDANKPYYQDWTLPVNDERGWETITEEDSKLNLIEGPLPRYAQEDQELVKDLVERLESRDNPELILEEESEVELEARIQWSANRMRGIENAKFYRPCQDKFPKHSTLRAVASIDQQRIGEFVRHMYEQMHAKDFKIEAPAVRNPTKASVTPPSSRSIIVSVLGDLLYVDLLVPFDDGKRKPLVTLVEDVDNMDKHFYWKVKHAVLLPRIMLKGKYARRFRNYGPNMFTFLCEDVEYPAKLDRNLTKDPNYVVEDWIKADVMVPMILPGINIRDFNPKPEDEIEARDLFNAQRPVWTIPPTILGTRPLNQKEASRIRLGVNQFSCRGDEVQEDFEWLSTIVRIGFWAQQAIANVRFDPRNYPSLVVEAENTVFGDTLKVQLRFPPHLPVKIMHWNRGTPVSVRINGEYVSGIVLSALDYGEEGFFTVLKITRALEHGLETYVDQQGITAHMRQEVDDMVRTQIGKLAPPVYEPNQPAMKAIIACHGGPRIRDRFEPKKQLVFQFGSFTSTPEQGVVYSLLKDSGISAFLMDCCFGAGKTTTLVAAMCRLIESSTNDEVQWHVITGQSNGAVTQAVKAWMKVDRDKEMRIVRIITPANRARIDTSCQTPFDLPVMVWEIFKDNFKRHNIVGKVQTDLSRCIARHMWNKHKIQTLKEVVNEELKSECRKNFKHNPPSMSIIECFLKEHQPDIIFGTTASLRQAFITNNYLLANKHRVPVVMVDEASILARASILALAYAFPQSRLVLAGDVKQLSPHSELALPEDLEFAVNGPMFETIIRDRALPVVSVKQCFRCPPPLTEVISKAFYDNTLTSGRHWDYHNSITLKLGFTNGFPLKFINTRTKDEYEGTSARNPGEALIARNIGSEYELVIILTTKHMAFEKSKFLSRPQRLTVAFTRATEGCICLFNRICTERAATWQQLLQHVPQSEFVEVDNTRWFVTREELQRLQQSLKAAEAVSLLEAIGLEEDTKRKRKRDDRDDNSARNRN</sequence>
<organism evidence="8">
    <name type="scientific">Caenorhabditis brenneri</name>
    <name type="common">Nematode worm</name>
    <dbReference type="NCBI Taxonomy" id="135651"/>
    <lineage>
        <taxon>Eukaryota</taxon>
        <taxon>Metazoa</taxon>
        <taxon>Ecdysozoa</taxon>
        <taxon>Nematoda</taxon>
        <taxon>Chromadorea</taxon>
        <taxon>Rhabditida</taxon>
        <taxon>Rhabditina</taxon>
        <taxon>Rhabditomorpha</taxon>
        <taxon>Rhabditoidea</taxon>
        <taxon>Rhabditidae</taxon>
        <taxon>Peloderinae</taxon>
        <taxon>Caenorhabditis</taxon>
    </lineage>
</organism>
<feature type="compositionally biased region" description="Polar residues" evidence="5">
    <location>
        <begin position="49"/>
        <end position="65"/>
    </location>
</feature>
<keyword evidence="4" id="KW-0067">ATP-binding</keyword>
<evidence type="ECO:0000256" key="3">
    <source>
        <dbReference type="ARBA" id="ARBA00022806"/>
    </source>
</evidence>
<dbReference type="OrthoDB" id="5856787at2759"/>
<dbReference type="PANTHER" id="PTHR43788">
    <property type="entry name" value="DNA2/NAM7 HELICASE FAMILY MEMBER"/>
    <property type="match status" value="1"/>
</dbReference>
<dbReference type="GO" id="GO:0005524">
    <property type="term" value="F:ATP binding"/>
    <property type="evidence" value="ECO:0007669"/>
    <property type="project" value="UniProtKB-KW"/>
</dbReference>
<feature type="compositionally biased region" description="Polar residues" evidence="5">
    <location>
        <begin position="153"/>
        <end position="168"/>
    </location>
</feature>
<reference evidence="8" key="1">
    <citation type="submission" date="2011-07" db="EMBL/GenBank/DDBJ databases">
        <authorList>
            <consortium name="Caenorhabditis brenneri Sequencing and Analysis Consortium"/>
            <person name="Wilson R.K."/>
        </authorList>
    </citation>
    <scope>NUCLEOTIDE SEQUENCE [LARGE SCALE GENOMIC DNA]</scope>
    <source>
        <strain evidence="8">PB2801</strain>
    </source>
</reference>
<dbReference type="Proteomes" id="UP000008068">
    <property type="component" value="Unassembled WGS sequence"/>
</dbReference>
<dbReference type="EMBL" id="GL379925">
    <property type="protein sequence ID" value="EGT35617.1"/>
    <property type="molecule type" value="Genomic_DNA"/>
</dbReference>
<evidence type="ECO:0000256" key="1">
    <source>
        <dbReference type="ARBA" id="ARBA00022741"/>
    </source>
</evidence>
<dbReference type="SUPFAM" id="SSF52540">
    <property type="entry name" value="P-loop containing nucleoside triphosphate hydrolases"/>
    <property type="match status" value="1"/>
</dbReference>
<proteinExistence type="predicted"/>
<protein>
    <recommendedName>
        <fullName evidence="6">DNA2/NAM7 helicase helicase domain-containing protein</fullName>
    </recommendedName>
</protein>
<dbReference type="InterPro" id="IPR027417">
    <property type="entry name" value="P-loop_NTPase"/>
</dbReference>
<evidence type="ECO:0000259" key="6">
    <source>
        <dbReference type="Pfam" id="PF13086"/>
    </source>
</evidence>
<keyword evidence="8" id="KW-1185">Reference proteome</keyword>
<dbReference type="GO" id="GO:0016787">
    <property type="term" value="F:hydrolase activity"/>
    <property type="evidence" value="ECO:0007669"/>
    <property type="project" value="UniProtKB-KW"/>
</dbReference>
<dbReference type="InterPro" id="IPR050534">
    <property type="entry name" value="Coronavir_polyprotein_1ab"/>
</dbReference>
<dbReference type="HOGENOM" id="CLU_008621_0_0_1"/>
<evidence type="ECO:0000256" key="5">
    <source>
        <dbReference type="SAM" id="MobiDB-lite"/>
    </source>
</evidence>
<keyword evidence="1" id="KW-0547">Nucleotide-binding</keyword>
<feature type="compositionally biased region" description="Basic and acidic residues" evidence="5">
    <location>
        <begin position="25"/>
        <end position="41"/>
    </location>
</feature>
<feature type="domain" description="DNA2/NAM7 helicase helicase" evidence="6">
    <location>
        <begin position="694"/>
        <end position="920"/>
    </location>
</feature>
<name>G0NQD2_CAEBE</name>
<dbReference type="Gene3D" id="3.40.50.300">
    <property type="entry name" value="P-loop containing nucleotide triphosphate hydrolases"/>
    <property type="match status" value="2"/>
</dbReference>